<accession>A0AA37US60</accession>
<dbReference type="Proteomes" id="UP001055115">
    <property type="component" value="Unassembled WGS sequence"/>
</dbReference>
<proteinExistence type="predicted"/>
<sequence length="71" mass="8482">MLAYNDKWWRYKYDDTNLRRFGDKKREEMSCIPVDLRGKCLYCNGQYDNKIETELGRRTSGAMTGHGPWIE</sequence>
<dbReference type="RefSeq" id="XP_049134372.1">
    <property type="nucleotide sequence ID" value="XM_049278415.1"/>
</dbReference>
<evidence type="ECO:0000313" key="1">
    <source>
        <dbReference type="EMBL" id="GKT52022.1"/>
    </source>
</evidence>
<name>A0AA37US60_9PEZI</name>
<evidence type="ECO:0000313" key="2">
    <source>
        <dbReference type="Proteomes" id="UP001055115"/>
    </source>
</evidence>
<reference evidence="1 2" key="1">
    <citation type="submission" date="2022-03" db="EMBL/GenBank/DDBJ databases">
        <title>Genome data of Colletotrichum spp.</title>
        <authorList>
            <person name="Utami Y.D."/>
            <person name="Hiruma K."/>
        </authorList>
    </citation>
    <scope>NUCLEOTIDE SEQUENCE [LARGE SCALE GENOMIC DNA]</scope>
    <source>
        <strain evidence="1 2">MAFF 239500</strain>
    </source>
</reference>
<dbReference type="AlphaFoldDB" id="A0AA37US60"/>
<dbReference type="GeneID" id="73333005"/>
<gene>
    <name evidence="1" type="ORF">ColSpa_12203</name>
</gene>
<protein>
    <submittedName>
        <fullName evidence="1">Uncharacterized protein</fullName>
    </submittedName>
</protein>
<keyword evidence="2" id="KW-1185">Reference proteome</keyword>
<organism evidence="1 2">
    <name type="scientific">Colletotrichum spaethianum</name>
    <dbReference type="NCBI Taxonomy" id="700344"/>
    <lineage>
        <taxon>Eukaryota</taxon>
        <taxon>Fungi</taxon>
        <taxon>Dikarya</taxon>
        <taxon>Ascomycota</taxon>
        <taxon>Pezizomycotina</taxon>
        <taxon>Sordariomycetes</taxon>
        <taxon>Hypocreomycetidae</taxon>
        <taxon>Glomerellales</taxon>
        <taxon>Glomerellaceae</taxon>
        <taxon>Colletotrichum</taxon>
        <taxon>Colletotrichum spaethianum species complex</taxon>
    </lineage>
</organism>
<comment type="caution">
    <text evidence="1">The sequence shown here is derived from an EMBL/GenBank/DDBJ whole genome shotgun (WGS) entry which is preliminary data.</text>
</comment>
<dbReference type="EMBL" id="BQXU01000059">
    <property type="protein sequence ID" value="GKT52022.1"/>
    <property type="molecule type" value="Genomic_DNA"/>
</dbReference>